<evidence type="ECO:0000313" key="2">
    <source>
        <dbReference type="EMBL" id="CAK0815748.1"/>
    </source>
</evidence>
<comment type="caution">
    <text evidence="2">The sequence shown here is derived from an EMBL/GenBank/DDBJ whole genome shotgun (WGS) entry which is preliminary data.</text>
</comment>
<protein>
    <submittedName>
        <fullName evidence="2">Uncharacterized protein</fullName>
    </submittedName>
</protein>
<proteinExistence type="predicted"/>
<accession>A0ABN9RDP0</accession>
<evidence type="ECO:0000256" key="1">
    <source>
        <dbReference type="SAM" id="Coils"/>
    </source>
</evidence>
<dbReference type="EMBL" id="CAUYUJ010006000">
    <property type="protein sequence ID" value="CAK0815748.1"/>
    <property type="molecule type" value="Genomic_DNA"/>
</dbReference>
<sequence length="102" mass="11114">MSGADADWLRLALRRTEEARQRWRLRCVAAEAGLQALQALQAPSAGGPADEDELEVQVALSQVEALEEHQEELEAWERRIQSEASAAQQEVAAARAARPAGP</sequence>
<dbReference type="Proteomes" id="UP001189429">
    <property type="component" value="Unassembled WGS sequence"/>
</dbReference>
<feature type="non-terminal residue" evidence="2">
    <location>
        <position position="102"/>
    </location>
</feature>
<keyword evidence="3" id="KW-1185">Reference proteome</keyword>
<name>A0ABN9RDP0_9DINO</name>
<evidence type="ECO:0000313" key="3">
    <source>
        <dbReference type="Proteomes" id="UP001189429"/>
    </source>
</evidence>
<feature type="coiled-coil region" evidence="1">
    <location>
        <begin position="49"/>
        <end position="86"/>
    </location>
</feature>
<gene>
    <name evidence="2" type="ORF">PCOR1329_LOCUS18930</name>
</gene>
<organism evidence="2 3">
    <name type="scientific">Prorocentrum cordatum</name>
    <dbReference type="NCBI Taxonomy" id="2364126"/>
    <lineage>
        <taxon>Eukaryota</taxon>
        <taxon>Sar</taxon>
        <taxon>Alveolata</taxon>
        <taxon>Dinophyceae</taxon>
        <taxon>Prorocentrales</taxon>
        <taxon>Prorocentraceae</taxon>
        <taxon>Prorocentrum</taxon>
    </lineage>
</organism>
<keyword evidence="1" id="KW-0175">Coiled coil</keyword>
<reference evidence="2" key="1">
    <citation type="submission" date="2023-10" db="EMBL/GenBank/DDBJ databases">
        <authorList>
            <person name="Chen Y."/>
            <person name="Shah S."/>
            <person name="Dougan E. K."/>
            <person name="Thang M."/>
            <person name="Chan C."/>
        </authorList>
    </citation>
    <scope>NUCLEOTIDE SEQUENCE [LARGE SCALE GENOMIC DNA]</scope>
</reference>